<comment type="caution">
    <text evidence="1">The sequence shown here is derived from an EMBL/GenBank/DDBJ whole genome shotgun (WGS) entry which is preliminary data.</text>
</comment>
<gene>
    <name evidence="1" type="ORF">BpHYR1_050892</name>
</gene>
<proteinExistence type="predicted"/>
<organism evidence="1 2">
    <name type="scientific">Brachionus plicatilis</name>
    <name type="common">Marine rotifer</name>
    <name type="synonym">Brachionus muelleri</name>
    <dbReference type="NCBI Taxonomy" id="10195"/>
    <lineage>
        <taxon>Eukaryota</taxon>
        <taxon>Metazoa</taxon>
        <taxon>Spiralia</taxon>
        <taxon>Gnathifera</taxon>
        <taxon>Rotifera</taxon>
        <taxon>Eurotatoria</taxon>
        <taxon>Monogononta</taxon>
        <taxon>Pseudotrocha</taxon>
        <taxon>Ploima</taxon>
        <taxon>Brachionidae</taxon>
        <taxon>Brachionus</taxon>
    </lineage>
</organism>
<evidence type="ECO:0000313" key="1">
    <source>
        <dbReference type="EMBL" id="RNA21732.1"/>
    </source>
</evidence>
<evidence type="ECO:0000313" key="2">
    <source>
        <dbReference type="Proteomes" id="UP000276133"/>
    </source>
</evidence>
<accession>A0A3M7RDP9</accession>
<dbReference type="AlphaFoldDB" id="A0A3M7RDP9"/>
<name>A0A3M7RDP9_BRAPC</name>
<sequence length="60" mass="6648">MGQMTPILPILHSKHLKVYSHLTPFDASICLAGIGLIKRVNITRLGLLIVDKNNKSPRIT</sequence>
<keyword evidence="2" id="KW-1185">Reference proteome</keyword>
<reference evidence="1 2" key="1">
    <citation type="journal article" date="2018" name="Sci. Rep.">
        <title>Genomic signatures of local adaptation to the degree of environmental predictability in rotifers.</title>
        <authorList>
            <person name="Franch-Gras L."/>
            <person name="Hahn C."/>
            <person name="Garcia-Roger E.M."/>
            <person name="Carmona M.J."/>
            <person name="Serra M."/>
            <person name="Gomez A."/>
        </authorList>
    </citation>
    <scope>NUCLEOTIDE SEQUENCE [LARGE SCALE GENOMIC DNA]</scope>
    <source>
        <strain evidence="1">HYR1</strain>
    </source>
</reference>
<protein>
    <submittedName>
        <fullName evidence="1">Uncharacterized protein</fullName>
    </submittedName>
</protein>
<dbReference type="EMBL" id="REGN01003612">
    <property type="protein sequence ID" value="RNA21732.1"/>
    <property type="molecule type" value="Genomic_DNA"/>
</dbReference>
<dbReference type="Proteomes" id="UP000276133">
    <property type="component" value="Unassembled WGS sequence"/>
</dbReference>